<dbReference type="GO" id="GO:0016998">
    <property type="term" value="P:cell wall macromolecule catabolic process"/>
    <property type="evidence" value="ECO:0007669"/>
    <property type="project" value="InterPro"/>
</dbReference>
<keyword evidence="5 6" id="KW-0326">Glycosidase</keyword>
<keyword evidence="2 6" id="KW-0929">Antimicrobial</keyword>
<dbReference type="InterPro" id="IPR034690">
    <property type="entry name" value="Endolysin_T4_type"/>
</dbReference>
<dbReference type="GO" id="GO:0003796">
    <property type="term" value="F:lysozyme activity"/>
    <property type="evidence" value="ECO:0007669"/>
    <property type="project" value="UniProtKB-EC"/>
</dbReference>
<dbReference type="PANTHER" id="PTHR38107">
    <property type="match status" value="1"/>
</dbReference>
<evidence type="ECO:0000256" key="5">
    <source>
        <dbReference type="ARBA" id="ARBA00023295"/>
    </source>
</evidence>
<reference evidence="8" key="1">
    <citation type="submission" date="2017-11" db="EMBL/GenBank/DDBJ databases">
        <authorList>
            <person name="Kuznetsova I."/>
            <person name="Sazanova A."/>
            <person name="Chirak E."/>
            <person name="Safronova V."/>
            <person name="Willems A."/>
        </authorList>
    </citation>
    <scope>NUCLEOTIDE SEQUENCE [LARGE SCALE GENOMIC DNA]</scope>
    <source>
        <strain evidence="8">PEPV15</strain>
    </source>
</reference>
<dbReference type="GO" id="GO:0042742">
    <property type="term" value="P:defense response to bacterium"/>
    <property type="evidence" value="ECO:0007669"/>
    <property type="project" value="UniProtKB-KW"/>
</dbReference>
<accession>A0A2P7AUY2</accession>
<dbReference type="SUPFAM" id="SSF53955">
    <property type="entry name" value="Lysozyme-like"/>
    <property type="match status" value="1"/>
</dbReference>
<comment type="caution">
    <text evidence="7">The sequence shown here is derived from an EMBL/GenBank/DDBJ whole genome shotgun (WGS) entry which is preliminary data.</text>
</comment>
<dbReference type="EC" id="3.2.1.17" evidence="6"/>
<evidence type="ECO:0000313" key="8">
    <source>
        <dbReference type="Proteomes" id="UP000241158"/>
    </source>
</evidence>
<dbReference type="HAMAP" id="MF_04110">
    <property type="entry name" value="ENDOLYSIN_T4"/>
    <property type="match status" value="1"/>
</dbReference>
<dbReference type="Gene3D" id="1.10.530.40">
    <property type="match status" value="1"/>
</dbReference>
<proteinExistence type="inferred from homology"/>
<dbReference type="RefSeq" id="WP_106716405.1">
    <property type="nucleotide sequence ID" value="NZ_JACHXT010000001.1"/>
</dbReference>
<keyword evidence="3 6" id="KW-0081">Bacteriolytic enzyme</keyword>
<name>A0A2P7AUY2_9HYPH</name>
<evidence type="ECO:0000256" key="3">
    <source>
        <dbReference type="ARBA" id="ARBA00022638"/>
    </source>
</evidence>
<dbReference type="EMBL" id="PGGN01000002">
    <property type="protein sequence ID" value="PSH57963.1"/>
    <property type="molecule type" value="Genomic_DNA"/>
</dbReference>
<sequence length="159" mass="17121">MKSRIRNALVGITALGAVAVGYVGGKEGLKLYSYPDIIGVWTGCYGETNGMHKGMKFTKGQCDSMLVDSLVDHETGMRKCLKNPDAIPDKSYLAFLSGTYNIGVGAFCRSSMARLANLGDLRGACNALMLHVNAGAKKKVRGLVLRRTDERAMCLEGLK</sequence>
<dbReference type="GO" id="GO:0031640">
    <property type="term" value="P:killing of cells of another organism"/>
    <property type="evidence" value="ECO:0007669"/>
    <property type="project" value="UniProtKB-KW"/>
</dbReference>
<evidence type="ECO:0000256" key="6">
    <source>
        <dbReference type="RuleBase" id="RU003788"/>
    </source>
</evidence>
<dbReference type="OrthoDB" id="5327667at2"/>
<dbReference type="PANTHER" id="PTHR38107:SF3">
    <property type="entry name" value="LYSOZYME RRRD-RELATED"/>
    <property type="match status" value="1"/>
</dbReference>
<organism evidence="7 8">
    <name type="scientific">Phyllobacterium endophyticum</name>
    <dbReference type="NCBI Taxonomy" id="1149773"/>
    <lineage>
        <taxon>Bacteria</taxon>
        <taxon>Pseudomonadati</taxon>
        <taxon>Pseudomonadota</taxon>
        <taxon>Alphaproteobacteria</taxon>
        <taxon>Hyphomicrobiales</taxon>
        <taxon>Phyllobacteriaceae</taxon>
        <taxon>Phyllobacterium</taxon>
    </lineage>
</organism>
<dbReference type="Pfam" id="PF00959">
    <property type="entry name" value="Phage_lysozyme"/>
    <property type="match status" value="1"/>
</dbReference>
<comment type="catalytic activity">
    <reaction evidence="1 6">
        <text>Hydrolysis of (1-&gt;4)-beta-linkages between N-acetylmuramic acid and N-acetyl-D-glucosamine residues in a peptidoglycan and between N-acetyl-D-glucosamine residues in chitodextrins.</text>
        <dbReference type="EC" id="3.2.1.17"/>
    </reaction>
</comment>
<keyword evidence="8" id="KW-1185">Reference proteome</keyword>
<dbReference type="Proteomes" id="UP000241158">
    <property type="component" value="Unassembled WGS sequence"/>
</dbReference>
<dbReference type="GO" id="GO:0009253">
    <property type="term" value="P:peptidoglycan catabolic process"/>
    <property type="evidence" value="ECO:0007669"/>
    <property type="project" value="InterPro"/>
</dbReference>
<evidence type="ECO:0000256" key="1">
    <source>
        <dbReference type="ARBA" id="ARBA00000632"/>
    </source>
</evidence>
<dbReference type="InterPro" id="IPR023347">
    <property type="entry name" value="Lysozyme_dom_sf"/>
</dbReference>
<dbReference type="AlphaFoldDB" id="A0A2P7AUY2"/>
<protein>
    <recommendedName>
        <fullName evidence="6">Lysozyme</fullName>
        <ecNumber evidence="6">3.2.1.17</ecNumber>
    </recommendedName>
</protein>
<dbReference type="InterPro" id="IPR051018">
    <property type="entry name" value="Bacteriophage_GH24"/>
</dbReference>
<gene>
    <name evidence="7" type="ORF">CU100_09805</name>
</gene>
<comment type="similarity">
    <text evidence="6">Belongs to the glycosyl hydrolase 24 family.</text>
</comment>
<evidence type="ECO:0000256" key="2">
    <source>
        <dbReference type="ARBA" id="ARBA00022529"/>
    </source>
</evidence>
<dbReference type="InterPro" id="IPR023346">
    <property type="entry name" value="Lysozyme-like_dom_sf"/>
</dbReference>
<dbReference type="InterPro" id="IPR002196">
    <property type="entry name" value="Glyco_hydro_24"/>
</dbReference>
<evidence type="ECO:0000256" key="4">
    <source>
        <dbReference type="ARBA" id="ARBA00022801"/>
    </source>
</evidence>
<keyword evidence="4 6" id="KW-0378">Hydrolase</keyword>
<dbReference type="CDD" id="cd16900">
    <property type="entry name" value="endolysin_R21-like"/>
    <property type="match status" value="1"/>
</dbReference>
<evidence type="ECO:0000313" key="7">
    <source>
        <dbReference type="EMBL" id="PSH57963.1"/>
    </source>
</evidence>